<feature type="domain" description="RAI1-like" evidence="2">
    <location>
        <begin position="162"/>
        <end position="271"/>
    </location>
</feature>
<accession>A0ABY0HAU0</accession>
<evidence type="ECO:0000256" key="1">
    <source>
        <dbReference type="SAM" id="MobiDB-lite"/>
    </source>
</evidence>
<dbReference type="PANTHER" id="PTHR35179">
    <property type="entry name" value="PROTEIN CBG02620"/>
    <property type="match status" value="1"/>
</dbReference>
<comment type="caution">
    <text evidence="3">The sequence shown here is derived from an EMBL/GenBank/DDBJ whole genome shotgun (WGS) entry which is preliminary data.</text>
</comment>
<evidence type="ECO:0000313" key="4">
    <source>
        <dbReference type="Proteomes" id="UP000294003"/>
    </source>
</evidence>
<protein>
    <recommendedName>
        <fullName evidence="2">RAI1-like domain-containing protein</fullName>
    </recommendedName>
</protein>
<dbReference type="Pfam" id="PF08652">
    <property type="entry name" value="RAI1"/>
    <property type="match status" value="1"/>
</dbReference>
<dbReference type="PANTHER" id="PTHR35179:SF1">
    <property type="entry name" value="INTEGRAL MEMBRANE PROTEIN"/>
    <property type="match status" value="1"/>
</dbReference>
<sequence>MSERPKKAKPPAAPVPAPTPRSSRTAAGRSKNANTNGKKKRNKRPKGNKDTHDGGSKTSWMLKNAGAVIHPFTTVQAIDTEVSSAGGFELLCTYNWIEKTKNKSDPAIYVPGGPPKWKPPTLPITLPQDTGMQYADQNAFRVPKYPFEPVFWALDLMNPDMRFNDVDLVCNRNSLRKLLDIATGRRRDPFVMHLHMVEKTLFITRKEKNARTMVSGSRNSGYGYNFEKACTEADGDVVGSSSHHRVVKYNMGGLNCVVRFEVDAYYEGNEEGVCAHDFDHEGDALAKRFDLLTIKEIDSDSTKSTTSNTSTNVVRKGAVLSSSQMAEIKTKKGLGGTVYFKSYLPQLWFGRTPYLFIGRNTDGIFHKIVKMHAGSKFTEWEKENQEGLRKLVGILNELREVVSKVESSAAVLMYEKKGDEPMKILEMKNLTSVLPEETRRKYWSS</sequence>
<organism evidence="3 4">
    <name type="scientific">Monosporascus cannonballus</name>
    <dbReference type="NCBI Taxonomy" id="155416"/>
    <lineage>
        <taxon>Eukaryota</taxon>
        <taxon>Fungi</taxon>
        <taxon>Dikarya</taxon>
        <taxon>Ascomycota</taxon>
        <taxon>Pezizomycotina</taxon>
        <taxon>Sordariomycetes</taxon>
        <taxon>Xylariomycetidae</taxon>
        <taxon>Xylariales</taxon>
        <taxon>Xylariales incertae sedis</taxon>
        <taxon>Monosporascus</taxon>
    </lineage>
</organism>
<name>A0ABY0HAU0_9PEZI</name>
<gene>
    <name evidence="3" type="ORF">DL762_003798</name>
</gene>
<dbReference type="Proteomes" id="UP000294003">
    <property type="component" value="Unassembled WGS sequence"/>
</dbReference>
<evidence type="ECO:0000259" key="2">
    <source>
        <dbReference type="Pfam" id="PF08652"/>
    </source>
</evidence>
<proteinExistence type="predicted"/>
<dbReference type="EMBL" id="QJNS01000089">
    <property type="protein sequence ID" value="RYO88301.1"/>
    <property type="molecule type" value="Genomic_DNA"/>
</dbReference>
<feature type="compositionally biased region" description="Basic residues" evidence="1">
    <location>
        <begin position="37"/>
        <end position="46"/>
    </location>
</feature>
<reference evidence="3 4" key="1">
    <citation type="submission" date="2018-06" db="EMBL/GenBank/DDBJ databases">
        <title>Complete Genomes of Monosporascus.</title>
        <authorList>
            <person name="Robinson A.J."/>
            <person name="Natvig D.O."/>
        </authorList>
    </citation>
    <scope>NUCLEOTIDE SEQUENCE [LARGE SCALE GENOMIC DNA]</scope>
    <source>
        <strain evidence="3 4">CBS 609.92</strain>
    </source>
</reference>
<evidence type="ECO:0000313" key="3">
    <source>
        <dbReference type="EMBL" id="RYO88301.1"/>
    </source>
</evidence>
<dbReference type="InterPro" id="IPR013961">
    <property type="entry name" value="RAI1"/>
</dbReference>
<feature type="region of interest" description="Disordered" evidence="1">
    <location>
        <begin position="1"/>
        <end position="59"/>
    </location>
</feature>
<keyword evidence="4" id="KW-1185">Reference proteome</keyword>